<dbReference type="Gene3D" id="3.90.1750.10">
    <property type="entry name" value="Hect, E3 ligase catalytic domains"/>
    <property type="match status" value="1"/>
</dbReference>
<dbReference type="GO" id="GO:0000209">
    <property type="term" value="P:protein polyubiquitination"/>
    <property type="evidence" value="ECO:0007669"/>
    <property type="project" value="TreeGrafter"/>
</dbReference>
<evidence type="ECO:0000256" key="3">
    <source>
        <dbReference type="ARBA" id="ARBA00012485"/>
    </source>
</evidence>
<dbReference type="SUPFAM" id="SSF56204">
    <property type="entry name" value="Hect, E3 ligase catalytic domain"/>
    <property type="match status" value="1"/>
</dbReference>
<dbReference type="Gene3D" id="1.25.10.10">
    <property type="entry name" value="Leucine-rich Repeat Variant"/>
    <property type="match status" value="1"/>
</dbReference>
<sequence>MPQGKAGKRPVSSASRSTRKRRRTASKTPPISDTASPPDTADPHAGSSATSSTMNPEDKVRAARADRKRTKRRPGPPAPAPPQAPVSPEIDHPPQSPRPSTDEPTASPEIVEVDAGPSPGRLAPLGAAGLLLDDSLNPSVFSDPSESDLFDHPPPTLGPNDGEASDGWVDMDEAGASALLTSDLAGDEGEEFSFTEHRHPARRHRHYRHAHGGSGSDGSDTSSDSEGDAIHLEDEELSDEDVDSDHDGDHSASDGHGPDRSHADEDEDERVAGLHLFGRHGAYSLGGGAAHLLSHLGFPGNGGQYRQLLTALRNRDDPTAQLMALQELSELLSMATEESLAGQFNQDAFVKELVRLLKGTDDQGLAADSGAASADQYANEYERMLATMYGAEGAAVAPNPNVMLLACRCLFNLIEALPAASGAVAAYGAIPALCAKLMDIEYIDLAEQALSTLEKISQDFPVPVVREGGLAAVLNYIDFFPLHVQRTAITTAANCAGRIPNDQFAQVREVLPTVERLLAYSDQRVVEQACLCLFRLVRGVRRDRVRLEELFGGASLLDTLLGFIRRRAPHHADAGTHAVAVGDATFSRVLQTVSLLARGSDRLAGTLLTQGAVVTVCRLLGGPDAEGTEEAKPADTLATERLSPDQLCDLLNLAAELLPPLPIGPVPHVNDEAEAAPVTEGDTTTISEQPGRALTPASLASSGHFTRTVPADRLALFRDHPALLEEFGRCCLPVLQPLFVAVVHTDVRRRVVVLLLKVLHLMTPAQIERWTAPLPLAPFAAHLLSSAAAPAFPGVAALHLVDTLTTKCPSQYAAQFRREGVVHRLQEMTELAQADGWTDGSEIESAHEDAAVDAGVSRPAAPANDVSPLEGYGALEYVLLPPLASLTLHNLLVTTPAASDEAAVPATTNAGPQAGSPNDPNRLYVLRLARWVRARLTHLHALFASDAAQAPGADALDRLRSVASRLQAEDPAEHTGALADLAQLFSRDNAVTAFELLESDLVPALEHRLATRVDLAHALWTPSATAIEPPVAHLIRCLHSVLSRQENLVVEVAPTTGGEGSGGRQPASLLTKQLRLRLVPADNEPAALPDHPMGLPGQFVVSVHAIVSFDTLADYLRPRLAASGNATAAALTLASFQQSLRDLEVTAGQFGRRRGEPDDAESRTSALTQALAAFARSNGIQLPLNGATGGLEAAAAEATRQAAEDGEEEGVEEASAEIQAPDSTRTTPRRPEPGQQPRSSQRMRSAPPTSTTPAATGSRGSHVPPPTGDFRLQFEFDGHPVANRDTIYSALHTRMRDGPCPPSYHPHHPANPWSTGYTIKYRRVPVEAGEGDSSTHTDDTDDATKDDGGLVACTDTLVPGCGALLRLLATLAQCNAHLAADSTLLRPLPSAAFHNAKLIAKLGRQLDEPLVVVSRCLPSWAPFLMRQYPFLFPFDLRFAYLQYTAFGYSRSIARWQALHAGPGGQGNQVTGGGGAAAANAAANSLGRLQRQKVRIARHKMLASAAKVMELYGSSASALEIEYFDEVGTGLGPTLEFYATVSKELCRRRLALWRDESAGIATPGDDDVTETDGFVGIAAAGGLFPQPYMGNDLPEEVGQWFEFAGQFVAKALLDSRLVDLPLHPAFLDLVLERARPPSLTELRRVDPGLAQSLASLKAEELPDLALDFTLPGYPAVTGQTNAAGEPADITADNLEAYVTWVTTTTLRDGVEAQAARFRRGFAKVFPVKHLACFTGGELSDLLGGAAEDWNLTTLQANVKVDHGYCLTSPTVQNLLQVMHELSPADRRAFLKFITGSPKLPIGGFKALAPRLTVVCKPCEAPLTSDDYLPSVMTCVNFLKLPNYSTKEVLRERLVKAMYEGQGAFHLS</sequence>
<evidence type="ECO:0000259" key="8">
    <source>
        <dbReference type="PROSITE" id="PS50237"/>
    </source>
</evidence>
<evidence type="ECO:0000256" key="6">
    <source>
        <dbReference type="PROSITE-ProRule" id="PRU00104"/>
    </source>
</evidence>
<feature type="compositionally biased region" description="Basic and acidic residues" evidence="7">
    <location>
        <begin position="245"/>
        <end position="263"/>
    </location>
</feature>
<feature type="active site" description="Glycyl thioester intermediate" evidence="6">
    <location>
        <position position="1833"/>
    </location>
</feature>
<dbReference type="InterPro" id="IPR035983">
    <property type="entry name" value="Hect_E3_ubiquitin_ligase"/>
</dbReference>
<evidence type="ECO:0000256" key="7">
    <source>
        <dbReference type="SAM" id="MobiDB-lite"/>
    </source>
</evidence>
<accession>A0A9W8A659</accession>
<dbReference type="PANTHER" id="PTHR45670">
    <property type="entry name" value="E3 UBIQUITIN-PROTEIN LIGASE TRIP12"/>
    <property type="match status" value="1"/>
</dbReference>
<dbReference type="SUPFAM" id="SSF48371">
    <property type="entry name" value="ARM repeat"/>
    <property type="match status" value="1"/>
</dbReference>
<evidence type="ECO:0000256" key="2">
    <source>
        <dbReference type="ARBA" id="ARBA00006331"/>
    </source>
</evidence>
<gene>
    <name evidence="9" type="primary">UFD4_1</name>
    <name evidence="9" type="ORF">IWQ60_005855</name>
</gene>
<organism evidence="9 10">
    <name type="scientific">Tieghemiomyces parasiticus</name>
    <dbReference type="NCBI Taxonomy" id="78921"/>
    <lineage>
        <taxon>Eukaryota</taxon>
        <taxon>Fungi</taxon>
        <taxon>Fungi incertae sedis</taxon>
        <taxon>Zoopagomycota</taxon>
        <taxon>Kickxellomycotina</taxon>
        <taxon>Dimargaritomycetes</taxon>
        <taxon>Dimargaritales</taxon>
        <taxon>Dimargaritaceae</taxon>
        <taxon>Tieghemiomyces</taxon>
    </lineage>
</organism>
<dbReference type="InterPro" id="IPR011989">
    <property type="entry name" value="ARM-like"/>
</dbReference>
<dbReference type="PANTHER" id="PTHR45670:SF1">
    <property type="entry name" value="E3 UBIQUITIN-PROTEIN LIGASE HECTD1"/>
    <property type="match status" value="1"/>
</dbReference>
<feature type="compositionally biased region" description="Acidic residues" evidence="7">
    <location>
        <begin position="1204"/>
        <end position="1215"/>
    </location>
</feature>
<keyword evidence="4 9" id="KW-0808">Transferase</keyword>
<dbReference type="Proteomes" id="UP001150569">
    <property type="component" value="Unassembled WGS sequence"/>
</dbReference>
<evidence type="ECO:0000313" key="10">
    <source>
        <dbReference type="Proteomes" id="UP001150569"/>
    </source>
</evidence>
<comment type="similarity">
    <text evidence="2">Belongs to the UPL family. K-HECT subfamily.</text>
</comment>
<dbReference type="EC" id="2.3.2.26" evidence="3"/>
<dbReference type="InterPro" id="IPR057948">
    <property type="entry name" value="TPR_TRIP12_N"/>
</dbReference>
<feature type="region of interest" description="Disordered" evidence="7">
    <location>
        <begin position="1"/>
        <end position="267"/>
    </location>
</feature>
<keyword evidence="10" id="KW-1185">Reference proteome</keyword>
<dbReference type="InterPro" id="IPR016024">
    <property type="entry name" value="ARM-type_fold"/>
</dbReference>
<dbReference type="GO" id="GO:0016607">
    <property type="term" value="C:nuclear speck"/>
    <property type="evidence" value="ECO:0007669"/>
    <property type="project" value="TreeGrafter"/>
</dbReference>
<dbReference type="Pfam" id="PF25579">
    <property type="entry name" value="TPR_TRIP12_N"/>
    <property type="match status" value="1"/>
</dbReference>
<dbReference type="Gene3D" id="3.30.2410.10">
    <property type="entry name" value="Hect, E3 ligase catalytic domain"/>
    <property type="match status" value="1"/>
</dbReference>
<evidence type="ECO:0000256" key="4">
    <source>
        <dbReference type="ARBA" id="ARBA00022679"/>
    </source>
</evidence>
<dbReference type="InterPro" id="IPR045322">
    <property type="entry name" value="HECTD1/TRIP12-like"/>
</dbReference>
<feature type="compositionally biased region" description="Low complexity" evidence="7">
    <location>
        <begin position="115"/>
        <end position="136"/>
    </location>
</feature>
<keyword evidence="9" id="KW-0012">Acyltransferase</keyword>
<proteinExistence type="inferred from homology"/>
<dbReference type="EMBL" id="JANBPT010000331">
    <property type="protein sequence ID" value="KAJ1923490.1"/>
    <property type="molecule type" value="Genomic_DNA"/>
</dbReference>
<dbReference type="PROSITE" id="PS50237">
    <property type="entry name" value="HECT"/>
    <property type="match status" value="1"/>
</dbReference>
<dbReference type="SMART" id="SM00119">
    <property type="entry name" value="HECTc"/>
    <property type="match status" value="1"/>
</dbReference>
<feature type="compositionally biased region" description="Pro residues" evidence="7">
    <location>
        <begin position="75"/>
        <end position="85"/>
    </location>
</feature>
<dbReference type="GO" id="GO:0043161">
    <property type="term" value="P:proteasome-mediated ubiquitin-dependent protein catabolic process"/>
    <property type="evidence" value="ECO:0007669"/>
    <property type="project" value="TreeGrafter"/>
</dbReference>
<dbReference type="GO" id="GO:0061630">
    <property type="term" value="F:ubiquitin protein ligase activity"/>
    <property type="evidence" value="ECO:0007669"/>
    <property type="project" value="UniProtKB-EC"/>
</dbReference>
<evidence type="ECO:0000256" key="5">
    <source>
        <dbReference type="ARBA" id="ARBA00022786"/>
    </source>
</evidence>
<keyword evidence="5 6" id="KW-0833">Ubl conjugation pathway</keyword>
<feature type="compositionally biased region" description="Basic and acidic residues" evidence="7">
    <location>
        <begin position="56"/>
        <end position="65"/>
    </location>
</feature>
<feature type="domain" description="HECT" evidence="8">
    <location>
        <begin position="1531"/>
        <end position="1866"/>
    </location>
</feature>
<reference evidence="9" key="1">
    <citation type="submission" date="2022-07" db="EMBL/GenBank/DDBJ databases">
        <title>Phylogenomic reconstructions and comparative analyses of Kickxellomycotina fungi.</title>
        <authorList>
            <person name="Reynolds N.K."/>
            <person name="Stajich J.E."/>
            <person name="Barry K."/>
            <person name="Grigoriev I.V."/>
            <person name="Crous P."/>
            <person name="Smith M.E."/>
        </authorList>
    </citation>
    <scope>NUCLEOTIDE SEQUENCE</scope>
    <source>
        <strain evidence="9">RSA 861</strain>
    </source>
</reference>
<feature type="compositionally biased region" description="Low complexity" evidence="7">
    <location>
        <begin position="1244"/>
        <end position="1261"/>
    </location>
</feature>
<protein>
    <recommendedName>
        <fullName evidence="3">HECT-type E3 ubiquitin transferase</fullName>
        <ecNumber evidence="3">2.3.2.26</ecNumber>
    </recommendedName>
</protein>
<comment type="caution">
    <text evidence="9">The sequence shown here is derived from an EMBL/GenBank/DDBJ whole genome shotgun (WGS) entry which is preliminary data.</text>
</comment>
<feature type="compositionally biased region" description="Acidic residues" evidence="7">
    <location>
        <begin position="223"/>
        <end position="244"/>
    </location>
</feature>
<feature type="region of interest" description="Disordered" evidence="7">
    <location>
        <begin position="1193"/>
        <end position="1273"/>
    </location>
</feature>
<name>A0A9W8A659_9FUNG</name>
<comment type="catalytic activity">
    <reaction evidence="1">
        <text>S-ubiquitinyl-[E2 ubiquitin-conjugating enzyme]-L-cysteine + [acceptor protein]-L-lysine = [E2 ubiquitin-conjugating enzyme]-L-cysteine + N(6)-ubiquitinyl-[acceptor protein]-L-lysine.</text>
        <dbReference type="EC" id="2.3.2.26"/>
    </reaction>
</comment>
<dbReference type="InterPro" id="IPR000569">
    <property type="entry name" value="HECT_dom"/>
</dbReference>
<evidence type="ECO:0000256" key="1">
    <source>
        <dbReference type="ARBA" id="ARBA00000885"/>
    </source>
</evidence>
<dbReference type="Pfam" id="PF00632">
    <property type="entry name" value="HECT"/>
    <property type="match status" value="1"/>
</dbReference>
<feature type="compositionally biased region" description="Basic residues" evidence="7">
    <location>
        <begin position="199"/>
        <end position="211"/>
    </location>
</feature>
<evidence type="ECO:0000313" key="9">
    <source>
        <dbReference type="EMBL" id="KAJ1923490.1"/>
    </source>
</evidence>
<dbReference type="OrthoDB" id="423283at2759"/>